<dbReference type="PANTHER" id="PTHR43780">
    <property type="entry name" value="1-AMINOCYCLOPROPANE-1-CARBOXYLATE DEAMINASE-RELATED"/>
    <property type="match status" value="1"/>
</dbReference>
<dbReference type="Proteomes" id="UP001597459">
    <property type="component" value="Unassembled WGS sequence"/>
</dbReference>
<keyword evidence="3" id="KW-0663">Pyridoxal phosphate</keyword>
<keyword evidence="6" id="KW-1185">Reference proteome</keyword>
<dbReference type="EMBL" id="JBHULX010000039">
    <property type="protein sequence ID" value="MFD2592443.1"/>
    <property type="molecule type" value="Genomic_DNA"/>
</dbReference>
<dbReference type="GO" id="GO:0016829">
    <property type="term" value="F:lyase activity"/>
    <property type="evidence" value="ECO:0007669"/>
    <property type="project" value="UniProtKB-KW"/>
</dbReference>
<gene>
    <name evidence="5" type="ORF">ACFSTE_16505</name>
</gene>
<keyword evidence="5" id="KW-0456">Lyase</keyword>
<dbReference type="InterPro" id="IPR001926">
    <property type="entry name" value="TrpB-like_PALP"/>
</dbReference>
<dbReference type="Gene3D" id="3.40.50.1100">
    <property type="match status" value="2"/>
</dbReference>
<protein>
    <submittedName>
        <fullName evidence="5">D-cysteine desulfhydrase family protein</fullName>
        <ecNumber evidence="5">4.4.1.-</ecNumber>
    </submittedName>
</protein>
<accession>A0ABW5NCW4</accession>
<proteinExistence type="inferred from homology"/>
<dbReference type="InterPro" id="IPR027278">
    <property type="entry name" value="ACCD_DCysDesulf"/>
</dbReference>
<evidence type="ECO:0000313" key="6">
    <source>
        <dbReference type="Proteomes" id="UP001597459"/>
    </source>
</evidence>
<evidence type="ECO:0000259" key="4">
    <source>
        <dbReference type="Pfam" id="PF00291"/>
    </source>
</evidence>
<dbReference type="SUPFAM" id="SSF53686">
    <property type="entry name" value="Tryptophan synthase beta subunit-like PLP-dependent enzymes"/>
    <property type="match status" value="1"/>
</dbReference>
<dbReference type="EC" id="4.4.1.-" evidence="5"/>
<name>A0ABW5NCW4_9FLAO</name>
<dbReference type="Pfam" id="PF00291">
    <property type="entry name" value="PALP"/>
    <property type="match status" value="1"/>
</dbReference>
<evidence type="ECO:0000256" key="1">
    <source>
        <dbReference type="ARBA" id="ARBA00001933"/>
    </source>
</evidence>
<comment type="similarity">
    <text evidence="2">Belongs to the ACC deaminase/D-cysteine desulfhydrase family.</text>
</comment>
<evidence type="ECO:0000256" key="2">
    <source>
        <dbReference type="ARBA" id="ARBA00008639"/>
    </source>
</evidence>
<reference evidence="6" key="1">
    <citation type="journal article" date="2019" name="Int. J. Syst. Evol. Microbiol.">
        <title>The Global Catalogue of Microorganisms (GCM) 10K type strain sequencing project: providing services to taxonomists for standard genome sequencing and annotation.</title>
        <authorList>
            <consortium name="The Broad Institute Genomics Platform"/>
            <consortium name="The Broad Institute Genome Sequencing Center for Infectious Disease"/>
            <person name="Wu L."/>
            <person name="Ma J."/>
        </authorList>
    </citation>
    <scope>NUCLEOTIDE SEQUENCE [LARGE SCALE GENOMIC DNA]</scope>
    <source>
        <strain evidence="6">KCTC 42423</strain>
    </source>
</reference>
<evidence type="ECO:0000313" key="5">
    <source>
        <dbReference type="EMBL" id="MFD2592443.1"/>
    </source>
</evidence>
<organism evidence="5 6">
    <name type="scientific">Aquimarina hainanensis</name>
    <dbReference type="NCBI Taxonomy" id="1578017"/>
    <lineage>
        <taxon>Bacteria</taxon>
        <taxon>Pseudomonadati</taxon>
        <taxon>Bacteroidota</taxon>
        <taxon>Flavobacteriia</taxon>
        <taxon>Flavobacteriales</taxon>
        <taxon>Flavobacteriaceae</taxon>
        <taxon>Aquimarina</taxon>
    </lineage>
</organism>
<sequence>MTSKYNLGFFPTPLHELKTLSTLYDNYTIYIKRDDQTGLATGGNKTRKLEYLLQEALHQGCDAIITAGAQQSNHCRQTAAACAIANLECHLMLGGTRPDQFDGNLLLSSILGATIHFTGDNRKGEDIISLKKQLEQQGKKPYIIPYGGSNSIGAMGFVHAIKELKAQLSSQQVQIDYIFFASSSGGMQAGVTMGCEIYDLNTTLIPINIDKDETHGTALEQVVLDIIREGSKTLPINRSYTIDDIPLNKEYDEAGYGVFTHQENKAITTLAQKEGILLDPVYTGRAFYGMIDHLEKKKIPVNSKVLFWHTGGFPAIFKFTEALSPQTKAAYE</sequence>
<comment type="caution">
    <text evidence="5">The sequence shown here is derived from an EMBL/GenBank/DDBJ whole genome shotgun (WGS) entry which is preliminary data.</text>
</comment>
<feature type="domain" description="Tryptophan synthase beta chain-like PALP" evidence="4">
    <location>
        <begin position="7"/>
        <end position="311"/>
    </location>
</feature>
<dbReference type="InterPro" id="IPR036052">
    <property type="entry name" value="TrpB-like_PALP_sf"/>
</dbReference>
<comment type="cofactor">
    <cofactor evidence="1">
        <name>pyridoxal 5'-phosphate</name>
        <dbReference type="ChEBI" id="CHEBI:597326"/>
    </cofactor>
</comment>
<dbReference type="PIRSF" id="PIRSF006278">
    <property type="entry name" value="ACCD_DCysDesulf"/>
    <property type="match status" value="1"/>
</dbReference>
<dbReference type="RefSeq" id="WP_378254454.1">
    <property type="nucleotide sequence ID" value="NZ_JBHSJV010000001.1"/>
</dbReference>
<dbReference type="PANTHER" id="PTHR43780:SF2">
    <property type="entry name" value="1-AMINOCYCLOPROPANE-1-CARBOXYLATE DEAMINASE-RELATED"/>
    <property type="match status" value="1"/>
</dbReference>
<evidence type="ECO:0000256" key="3">
    <source>
        <dbReference type="ARBA" id="ARBA00022898"/>
    </source>
</evidence>